<reference evidence="2" key="1">
    <citation type="submission" date="2017-02" db="EMBL/GenBank/DDBJ databases">
        <authorList>
            <person name="Varghese N."/>
            <person name="Submissions S."/>
        </authorList>
    </citation>
    <scope>NUCLEOTIDE SEQUENCE [LARGE SCALE GENOMIC DNA]</scope>
    <source>
        <strain evidence="2">ATCC BAA-73</strain>
    </source>
</reference>
<dbReference type="EMBL" id="FUWM01000009">
    <property type="protein sequence ID" value="SJZ59672.1"/>
    <property type="molecule type" value="Genomic_DNA"/>
</dbReference>
<organism evidence="1 2">
    <name type="scientific">Selenihalanaerobacter shriftii</name>
    <dbReference type="NCBI Taxonomy" id="142842"/>
    <lineage>
        <taxon>Bacteria</taxon>
        <taxon>Bacillati</taxon>
        <taxon>Bacillota</taxon>
        <taxon>Clostridia</taxon>
        <taxon>Halanaerobiales</taxon>
        <taxon>Halobacteroidaceae</taxon>
        <taxon>Selenihalanaerobacter</taxon>
    </lineage>
</organism>
<dbReference type="AlphaFoldDB" id="A0A1T4LYD3"/>
<dbReference type="OrthoDB" id="9777242at2"/>
<gene>
    <name evidence="1" type="ORF">SAMN02745118_01295</name>
</gene>
<dbReference type="Proteomes" id="UP000190625">
    <property type="component" value="Unassembled WGS sequence"/>
</dbReference>
<sequence>MSQMLGPIHHWLYNQIKTVEDREVKVVKAFTEKYGVEVKELANDIRGEYGELKDDSALEDLIVNSHIHPWLEGAIDTAQTREAVIVKELMDKYNDQNLLQEIYQQHGAYLAKQSGEDITNNDLKTAFEALQNTLVERMPCDRLSQVIQDDSNKIVWRHNSRLHTEFWQKVDVSIELMHQLYADWIKGFMRTINPQIQHERKITNDYYEDIFTL</sequence>
<proteinExistence type="predicted"/>
<name>A0A1T4LYD3_9FIRM</name>
<keyword evidence="2" id="KW-1185">Reference proteome</keyword>
<dbReference type="STRING" id="142842.SAMN02745118_01295"/>
<accession>A0A1T4LYD3</accession>
<evidence type="ECO:0000313" key="1">
    <source>
        <dbReference type="EMBL" id="SJZ59672.1"/>
    </source>
</evidence>
<evidence type="ECO:0000313" key="2">
    <source>
        <dbReference type="Proteomes" id="UP000190625"/>
    </source>
</evidence>
<dbReference type="RefSeq" id="WP_078809779.1">
    <property type="nucleotide sequence ID" value="NZ_FUWM01000009.1"/>
</dbReference>
<protein>
    <submittedName>
        <fullName evidence="1">Uncharacterized protein</fullName>
    </submittedName>
</protein>